<dbReference type="Proteomes" id="UP000680839">
    <property type="component" value="Chromosome"/>
</dbReference>
<name>A0A975NE31_9BRAD</name>
<dbReference type="EMBL" id="CP076134">
    <property type="protein sequence ID" value="QWG12881.1"/>
    <property type="molecule type" value="Genomic_DNA"/>
</dbReference>
<gene>
    <name evidence="2" type="ORF">KMZ29_24875</name>
</gene>
<evidence type="ECO:0000313" key="3">
    <source>
        <dbReference type="Proteomes" id="UP000680839"/>
    </source>
</evidence>
<dbReference type="AlphaFoldDB" id="A0A975NE31"/>
<protein>
    <submittedName>
        <fullName evidence="2">Uncharacterized protein</fullName>
    </submittedName>
</protein>
<feature type="region of interest" description="Disordered" evidence="1">
    <location>
        <begin position="1"/>
        <end position="44"/>
    </location>
</feature>
<evidence type="ECO:0000313" key="2">
    <source>
        <dbReference type="EMBL" id="QWG12881.1"/>
    </source>
</evidence>
<dbReference type="RefSeq" id="WP_215621652.1">
    <property type="nucleotide sequence ID" value="NZ_CP076134.1"/>
</dbReference>
<proteinExistence type="predicted"/>
<accession>A0A975NE31</accession>
<organism evidence="2 3">
    <name type="scientific">Bradyrhizobium sediminis</name>
    <dbReference type="NCBI Taxonomy" id="2840469"/>
    <lineage>
        <taxon>Bacteria</taxon>
        <taxon>Pseudomonadati</taxon>
        <taxon>Pseudomonadota</taxon>
        <taxon>Alphaproteobacteria</taxon>
        <taxon>Hyphomicrobiales</taxon>
        <taxon>Nitrobacteraceae</taxon>
        <taxon>Bradyrhizobium</taxon>
    </lineage>
</organism>
<feature type="region of interest" description="Disordered" evidence="1">
    <location>
        <begin position="56"/>
        <end position="75"/>
    </location>
</feature>
<reference evidence="2" key="1">
    <citation type="submission" date="2021-06" db="EMBL/GenBank/DDBJ databases">
        <title>Bradyrhizobium sp. S2-20-1 Genome sequencing.</title>
        <authorList>
            <person name="Jin L."/>
        </authorList>
    </citation>
    <scope>NUCLEOTIDE SEQUENCE</scope>
    <source>
        <strain evidence="2">S2-20-1</strain>
    </source>
</reference>
<evidence type="ECO:0000256" key="1">
    <source>
        <dbReference type="SAM" id="MobiDB-lite"/>
    </source>
</evidence>
<sequence length="75" mass="8230">MSKLTEPASRPQMDIHDTGGSEQRNPSDSGARRERQSHQDFTLRPVWPEMLIASPSVGTSPQLLLERGSPTAQAC</sequence>